<dbReference type="Pfam" id="PF02583">
    <property type="entry name" value="Trns_repr_metal"/>
    <property type="match status" value="1"/>
</dbReference>
<accession>A0ABS2F394</accession>
<comment type="similarity">
    <text evidence="1">Belongs to the CsoR family.</text>
</comment>
<dbReference type="Proteomes" id="UP000712527">
    <property type="component" value="Unassembled WGS sequence"/>
</dbReference>
<evidence type="ECO:0000256" key="2">
    <source>
        <dbReference type="ARBA" id="ARBA00023008"/>
    </source>
</evidence>
<keyword evidence="4" id="KW-1185">Reference proteome</keyword>
<dbReference type="PANTHER" id="PTHR33677">
    <property type="entry name" value="TRANSCRIPTIONAL REPRESSOR FRMR-RELATED"/>
    <property type="match status" value="1"/>
</dbReference>
<evidence type="ECO:0000256" key="1">
    <source>
        <dbReference type="ARBA" id="ARBA00005428"/>
    </source>
</evidence>
<comment type="caution">
    <text evidence="3">The sequence shown here is derived from an EMBL/GenBank/DDBJ whole genome shotgun (WGS) entry which is preliminary data.</text>
</comment>
<protein>
    <submittedName>
        <fullName evidence="3">Metal-sensing transcriptional repressor</fullName>
    </submittedName>
</protein>
<gene>
    <name evidence="3" type="ORF">H9X80_07960</name>
</gene>
<evidence type="ECO:0000313" key="4">
    <source>
        <dbReference type="Proteomes" id="UP000712527"/>
    </source>
</evidence>
<proteinExistence type="inferred from homology"/>
<dbReference type="RefSeq" id="WP_204793805.1">
    <property type="nucleotide sequence ID" value="NZ_JACSNQ010000020.1"/>
</dbReference>
<keyword evidence="2" id="KW-0186">Copper</keyword>
<name>A0ABS2F394_9ACTN</name>
<evidence type="ECO:0000313" key="3">
    <source>
        <dbReference type="EMBL" id="MBM6775469.1"/>
    </source>
</evidence>
<dbReference type="InterPro" id="IPR003735">
    <property type="entry name" value="Metal_Tscrpt_repr"/>
</dbReference>
<dbReference type="EMBL" id="JACSNQ010000020">
    <property type="protein sequence ID" value="MBM6775469.1"/>
    <property type="molecule type" value="Genomic_DNA"/>
</dbReference>
<organism evidence="3 4">
    <name type="scientific">Olsenella profusa</name>
    <dbReference type="NCBI Taxonomy" id="138595"/>
    <lineage>
        <taxon>Bacteria</taxon>
        <taxon>Bacillati</taxon>
        <taxon>Actinomycetota</taxon>
        <taxon>Coriobacteriia</taxon>
        <taxon>Coriobacteriales</taxon>
        <taxon>Atopobiaceae</taxon>
        <taxon>Olsenella</taxon>
    </lineage>
</organism>
<sequence>MAETAEKNCRCAAHKHTPRSPELKADVARRINRAVGQLNGIRQMVEEDRYCGDVLTQLAAVESAVKAISREVMRDHLETCVVERIQDGDTEVVGEVMDLFKKFM</sequence>
<dbReference type="Gene3D" id="1.20.58.1000">
    <property type="entry name" value="Metal-sensitive repressor, helix protomer"/>
    <property type="match status" value="1"/>
</dbReference>
<reference evidence="3 4" key="1">
    <citation type="journal article" date="2021" name="Sci. Rep.">
        <title>The distribution of antibiotic resistance genes in chicken gut microbiota commensals.</title>
        <authorList>
            <person name="Juricova H."/>
            <person name="Matiasovicova J."/>
            <person name="Kubasova T."/>
            <person name="Cejkova D."/>
            <person name="Rychlik I."/>
        </authorList>
    </citation>
    <scope>NUCLEOTIDE SEQUENCE [LARGE SCALE GENOMIC DNA]</scope>
    <source>
        <strain evidence="3 4">An794</strain>
    </source>
</reference>
<dbReference type="InterPro" id="IPR038390">
    <property type="entry name" value="Metal_Tscrpt_repr_sf"/>
</dbReference>